<organism evidence="1 2">
    <name type="scientific">Qipengyuania marisflavi</name>
    <dbReference type="NCBI Taxonomy" id="2486356"/>
    <lineage>
        <taxon>Bacteria</taxon>
        <taxon>Pseudomonadati</taxon>
        <taxon>Pseudomonadota</taxon>
        <taxon>Alphaproteobacteria</taxon>
        <taxon>Sphingomonadales</taxon>
        <taxon>Erythrobacteraceae</taxon>
        <taxon>Qipengyuania</taxon>
    </lineage>
</organism>
<dbReference type="Proteomes" id="UP000309668">
    <property type="component" value="Unassembled WGS sequence"/>
</dbReference>
<name>A0A5S3P6T8_9SPHN</name>
<protein>
    <submittedName>
        <fullName evidence="1">Uncharacterized protein</fullName>
    </submittedName>
</protein>
<gene>
    <name evidence="1" type="ORF">FEV51_05565</name>
</gene>
<reference evidence="1 2" key="1">
    <citation type="submission" date="2019-05" db="EMBL/GenBank/DDBJ databases">
        <title>Erythrobacter marisflavi sp. nov., isolated from isolated from water of an estuary environment.</title>
        <authorList>
            <person name="Yoon J.-H."/>
        </authorList>
    </citation>
    <scope>NUCLEOTIDE SEQUENCE [LARGE SCALE GENOMIC DNA]</scope>
    <source>
        <strain evidence="1 2">KEM-5</strain>
    </source>
</reference>
<accession>A0A5S3P6T8</accession>
<dbReference type="EMBL" id="VCAO01000002">
    <property type="protein sequence ID" value="TMM48857.1"/>
    <property type="molecule type" value="Genomic_DNA"/>
</dbReference>
<dbReference type="RefSeq" id="WP_138616787.1">
    <property type="nucleotide sequence ID" value="NZ_VCAO01000002.1"/>
</dbReference>
<dbReference type="AlphaFoldDB" id="A0A5S3P6T8"/>
<evidence type="ECO:0000313" key="2">
    <source>
        <dbReference type="Proteomes" id="UP000309668"/>
    </source>
</evidence>
<keyword evidence="2" id="KW-1185">Reference proteome</keyword>
<sequence>MSRESAYRLRSRCGAEGFAAAWDRVLTPPGSGRIRAPRPDFRKVTNEALLRRLETGLVQPVIYQGKMTNMRRKADNFALFRLLRRGAVIARLAGPEGWDQ</sequence>
<evidence type="ECO:0000313" key="1">
    <source>
        <dbReference type="EMBL" id="TMM48857.1"/>
    </source>
</evidence>
<proteinExistence type="predicted"/>
<dbReference type="OrthoDB" id="7282816at2"/>
<comment type="caution">
    <text evidence="1">The sequence shown here is derived from an EMBL/GenBank/DDBJ whole genome shotgun (WGS) entry which is preliminary data.</text>
</comment>